<dbReference type="EMBL" id="NRDI02000009">
    <property type="protein sequence ID" value="KAI1513372.1"/>
    <property type="molecule type" value="Genomic_DNA"/>
</dbReference>
<feature type="region of interest" description="Disordered" evidence="3">
    <location>
        <begin position="1"/>
        <end position="52"/>
    </location>
</feature>
<sequence length="637" mass="72394">MNERCGFEDFEHNEDAFADMQSHTGEDKDISEDLDNDSEDPAFPLPEPGELKESVNLPNPLIWKPGDTMPTVRKVVGQTEGARPSFQIPPEYCCHISNEIMENTVITVDNYTYDRRNIERWLRSNERSPLTDLILTSNDLRPNVQIKEKITSYLNCADIISAHQKSRVHTRASSAMLHVTFQTPDGAHSFDLPRTLQSKVLWEIAFRLTKGRHDGYKLQHRNAPVPASEHAIELIVNPDHEIFINDVVSTAAVPAVNQKTEELCLVKVYGKYYAKPVVSYWEPKKTTKTMASAVPLRFWTKLRNEGDGYCTGTNYDTHWKTMYSCFNREFCTGILDEEPCVHKVQNAPINASQPLVFKLLLDTLSTPSNETNHLTRLDVLKQMFDAYINRVLAYSFQPHIGLVTFNTKTQVAQKITNAVENSRHKLNNLAAYGDTAIWDSVALAQDQIQQHAKQYPNAKLRIICISDGEDNTSLNTVEDVAKRLTRCGIVVDSFCLGNTGNLRLQTLSSLTEGYVFAPKTLDEAMAICELEPVLSLLERPPSISPARSRYHHNRFRQYPHSSISTFSGATSEAQIQRVTPDSFPARREYPELQHIFVELGQFAKQVSRNRTNNNIWQTRMHIEIHNSSANPHPHYDI</sequence>
<dbReference type="InterPro" id="IPR002035">
    <property type="entry name" value="VWF_A"/>
</dbReference>
<evidence type="ECO:0000259" key="4">
    <source>
        <dbReference type="PROSITE" id="PS50234"/>
    </source>
</evidence>
<dbReference type="Pfam" id="PF04564">
    <property type="entry name" value="U-box"/>
    <property type="match status" value="1"/>
</dbReference>
<dbReference type="PANTHER" id="PTHR46573">
    <property type="entry name" value="WD REPEAT, SAM AND U-BOX DOMAIN-CONTAINING PROTEIN 1"/>
    <property type="match status" value="1"/>
</dbReference>
<feature type="compositionally biased region" description="Acidic residues" evidence="3">
    <location>
        <begin position="29"/>
        <end position="40"/>
    </location>
</feature>
<evidence type="ECO:0000313" key="6">
    <source>
        <dbReference type="EMBL" id="KAI1513372.1"/>
    </source>
</evidence>
<dbReference type="InterPro" id="IPR013083">
    <property type="entry name" value="Znf_RING/FYVE/PHD"/>
</dbReference>
<keyword evidence="2" id="KW-0413">Isomerase</keyword>
<evidence type="ECO:0000259" key="5">
    <source>
        <dbReference type="PROSITE" id="PS51698"/>
    </source>
</evidence>
<dbReference type="InterPro" id="IPR003613">
    <property type="entry name" value="Ubox_domain"/>
</dbReference>
<evidence type="ECO:0000313" key="7">
    <source>
        <dbReference type="Proteomes" id="UP000249757"/>
    </source>
</evidence>
<dbReference type="Proteomes" id="UP000249757">
    <property type="component" value="Unassembled WGS sequence"/>
</dbReference>
<dbReference type="Gene3D" id="3.30.40.10">
    <property type="entry name" value="Zinc/RING finger domain, C3HC4 (zinc finger)"/>
    <property type="match status" value="1"/>
</dbReference>
<evidence type="ECO:0000256" key="3">
    <source>
        <dbReference type="SAM" id="MobiDB-lite"/>
    </source>
</evidence>
<comment type="caution">
    <text evidence="6">The sequence shown here is derived from an EMBL/GenBank/DDBJ whole genome shotgun (WGS) entry which is preliminary data.</text>
</comment>
<dbReference type="PROSITE" id="PS51698">
    <property type="entry name" value="U_BOX"/>
    <property type="match status" value="1"/>
</dbReference>
<dbReference type="InterPro" id="IPR052085">
    <property type="entry name" value="WD-SAM-U-box"/>
</dbReference>
<evidence type="ECO:0000256" key="1">
    <source>
        <dbReference type="ARBA" id="ARBA00013194"/>
    </source>
</evidence>
<gene>
    <name evidence="6" type="ORF">Ptr86124_007274</name>
</gene>
<keyword evidence="2" id="KW-0697">Rotamase</keyword>
<dbReference type="SUPFAM" id="SSF53300">
    <property type="entry name" value="vWA-like"/>
    <property type="match status" value="1"/>
</dbReference>
<dbReference type="InterPro" id="IPR036465">
    <property type="entry name" value="vWFA_dom_sf"/>
</dbReference>
<dbReference type="PROSITE" id="PS50234">
    <property type="entry name" value="VWFA"/>
    <property type="match status" value="1"/>
</dbReference>
<dbReference type="SMART" id="SM00327">
    <property type="entry name" value="VWA"/>
    <property type="match status" value="1"/>
</dbReference>
<proteinExistence type="predicted"/>
<protein>
    <recommendedName>
        <fullName evidence="1">peptidylprolyl isomerase</fullName>
        <ecNumber evidence="1">5.2.1.8</ecNumber>
    </recommendedName>
</protein>
<evidence type="ECO:0000256" key="2">
    <source>
        <dbReference type="ARBA" id="ARBA00023110"/>
    </source>
</evidence>
<name>A0A922SZR2_9PLEO</name>
<dbReference type="GO" id="GO:0016567">
    <property type="term" value="P:protein ubiquitination"/>
    <property type="evidence" value="ECO:0007669"/>
    <property type="project" value="InterPro"/>
</dbReference>
<reference evidence="7" key="1">
    <citation type="journal article" date="2022" name="Microb. Genom.">
        <title>A global pangenome for the wheat fungal pathogen Pyrenophora tritici-repentis and prediction of effector protein structural homology.</title>
        <authorList>
            <person name="Moolhuijzen P.M."/>
            <person name="See P.T."/>
            <person name="Shi G."/>
            <person name="Powell H.R."/>
            <person name="Cockram J."/>
            <person name="Jorgensen L.N."/>
            <person name="Benslimane H."/>
            <person name="Strelkov S.E."/>
            <person name="Turner J."/>
            <person name="Liu Z."/>
            <person name="Moffat C.S."/>
        </authorList>
    </citation>
    <scope>NUCLEOTIDE SEQUENCE [LARGE SCALE GENOMIC DNA]</scope>
</reference>
<dbReference type="PANTHER" id="PTHR46573:SF1">
    <property type="entry name" value="WD REPEAT, SAM AND U-BOX DOMAIN-CONTAINING PROTEIN 1"/>
    <property type="match status" value="1"/>
</dbReference>
<feature type="domain" description="VWFA" evidence="4">
    <location>
        <begin position="356"/>
        <end position="537"/>
    </location>
</feature>
<feature type="compositionally biased region" description="Basic and acidic residues" evidence="3">
    <location>
        <begin position="1"/>
        <end position="15"/>
    </location>
</feature>
<dbReference type="GO" id="GO:0004842">
    <property type="term" value="F:ubiquitin-protein transferase activity"/>
    <property type="evidence" value="ECO:0007669"/>
    <property type="project" value="InterPro"/>
</dbReference>
<dbReference type="CDD" id="cd16655">
    <property type="entry name" value="RING-Ubox_WDSUB1-like"/>
    <property type="match status" value="1"/>
</dbReference>
<dbReference type="SMART" id="SM00504">
    <property type="entry name" value="Ubox"/>
    <property type="match status" value="1"/>
</dbReference>
<keyword evidence="7" id="KW-1185">Reference proteome</keyword>
<dbReference type="EC" id="5.2.1.8" evidence="1"/>
<dbReference type="AlphaFoldDB" id="A0A922SZR2"/>
<dbReference type="GO" id="GO:0003755">
    <property type="term" value="F:peptidyl-prolyl cis-trans isomerase activity"/>
    <property type="evidence" value="ECO:0007669"/>
    <property type="project" value="UniProtKB-KW"/>
</dbReference>
<organism evidence="6 7">
    <name type="scientific">Pyrenophora tritici-repentis</name>
    <dbReference type="NCBI Taxonomy" id="45151"/>
    <lineage>
        <taxon>Eukaryota</taxon>
        <taxon>Fungi</taxon>
        <taxon>Dikarya</taxon>
        <taxon>Ascomycota</taxon>
        <taxon>Pezizomycotina</taxon>
        <taxon>Dothideomycetes</taxon>
        <taxon>Pleosporomycetidae</taxon>
        <taxon>Pleosporales</taxon>
        <taxon>Pleosporineae</taxon>
        <taxon>Pleosporaceae</taxon>
        <taxon>Pyrenophora</taxon>
    </lineage>
</organism>
<accession>A0A922SZR2</accession>
<feature type="domain" description="U-box" evidence="5">
    <location>
        <begin position="87"/>
        <end position="160"/>
    </location>
</feature>
<dbReference type="SUPFAM" id="SSF57850">
    <property type="entry name" value="RING/U-box"/>
    <property type="match status" value="1"/>
</dbReference>
<dbReference type="Gene3D" id="3.40.50.410">
    <property type="entry name" value="von Willebrand factor, type A domain"/>
    <property type="match status" value="1"/>
</dbReference>
<dbReference type="CDD" id="cd00198">
    <property type="entry name" value="vWFA"/>
    <property type="match status" value="1"/>
</dbReference>